<feature type="region of interest" description="Disordered" evidence="1">
    <location>
        <begin position="1"/>
        <end position="110"/>
    </location>
</feature>
<dbReference type="Gene3D" id="1.10.510.10">
    <property type="entry name" value="Transferase(Phosphotransferase) domain 1"/>
    <property type="match status" value="1"/>
</dbReference>
<keyword evidence="4" id="KW-1185">Reference proteome</keyword>
<accession>A0AAN7NWC3</accession>
<dbReference type="Gene3D" id="1.20.58.80">
    <property type="entry name" value="Phosphotransferase system, lactose/cellobiose-type IIA subunit"/>
    <property type="match status" value="1"/>
</dbReference>
<dbReference type="SMART" id="SM00745">
    <property type="entry name" value="MIT"/>
    <property type="match status" value="1"/>
</dbReference>
<dbReference type="EMBL" id="JAUNZN010000004">
    <property type="protein sequence ID" value="KAK4823150.1"/>
    <property type="molecule type" value="Genomic_DNA"/>
</dbReference>
<feature type="compositionally biased region" description="Low complexity" evidence="1">
    <location>
        <begin position="83"/>
        <end position="94"/>
    </location>
</feature>
<dbReference type="PROSITE" id="PS50011">
    <property type="entry name" value="PROTEIN_KINASE_DOM"/>
    <property type="match status" value="1"/>
</dbReference>
<dbReference type="Pfam" id="PF04212">
    <property type="entry name" value="MIT"/>
    <property type="match status" value="1"/>
</dbReference>
<dbReference type="InterPro" id="IPR036181">
    <property type="entry name" value="MIT_dom_sf"/>
</dbReference>
<feature type="region of interest" description="Disordered" evidence="1">
    <location>
        <begin position="721"/>
        <end position="764"/>
    </location>
</feature>
<dbReference type="InterPro" id="IPR007330">
    <property type="entry name" value="MIT_dom"/>
</dbReference>
<dbReference type="InterPro" id="IPR000719">
    <property type="entry name" value="Prot_kinase_dom"/>
</dbReference>
<dbReference type="Pfam" id="PF00069">
    <property type="entry name" value="Pkinase"/>
    <property type="match status" value="1"/>
</dbReference>
<reference evidence="3 4" key="1">
    <citation type="journal article" date="2023" name="J. Hered.">
        <title>Chromosome-level genome of the wood stork (Mycteria americana) provides insight into avian chromosome evolution.</title>
        <authorList>
            <person name="Flamio R. Jr."/>
            <person name="Ramstad K.M."/>
        </authorList>
    </citation>
    <scope>NUCLEOTIDE SEQUENCE [LARGE SCALE GENOMIC DNA]</scope>
    <source>
        <strain evidence="3">JAX WOST 10</strain>
    </source>
</reference>
<dbReference type="SUPFAM" id="SSF56112">
    <property type="entry name" value="Protein kinase-like (PK-like)"/>
    <property type="match status" value="1"/>
</dbReference>
<name>A0AAN7NWC3_MYCAM</name>
<proteinExistence type="predicted"/>
<comment type="caution">
    <text evidence="3">The sequence shown here is derived from an EMBL/GenBank/DDBJ whole genome shotgun (WGS) entry which is preliminary data.</text>
</comment>
<gene>
    <name evidence="3" type="ORF">QYF61_026352</name>
</gene>
<evidence type="ECO:0000313" key="3">
    <source>
        <dbReference type="EMBL" id="KAK4823150.1"/>
    </source>
</evidence>
<dbReference type="PANTHER" id="PTHR15508:SF4">
    <property type="entry name" value="RIBOSOMAL PROTEIN S6 KINASE-LIKE 1"/>
    <property type="match status" value="1"/>
</dbReference>
<sequence>MTSSAANQRRPGSPAAPGARGGGGGTRPRPRPPRPAAEDAAGGAGPGACPRGPAGDGAGSAAGGRCRSAAPVTGRRKGRGVRRASPARPRSPSPGGAGRRCGAMSRPEAEPCSRALAQARVYLGQLRSRVSPAGPEGGGRRDYLVEAARQLRLALERDVSEDYEEAFNHYQNGVDVLLRGVQVDPNKERREAVKRKITQYLRRAEEIFNCHLQRAAGGGSPTATGYSSLRFRPIRTLSSAVENLRRCKVVGVIDKVQIVQDPATGGTFILKSLPKSHVETRERQTIIPHGVPFMVKLLCYYVSEDSIFLHLEHVQGIERTLSKFADDTKLCRSVDLLEGRKALQRDLDRLDRWAKVNCMGFNKAKCQVLHLGHSNPMQRYRLGEEWLESCQAEKDLGVLVDSRLNMSQQCAQVAKKANSILACIRNSVASRTREVIVPLYSALVRPHLEYCVQFWAPHYKRDIEVLERVQRRATKLVKGLEHKAYEERLRELGWFSLEKRRLRGDLIALYNYLKGGETLWSHLRSKYCVQQGSADSNTVQALRDRGREDGVGSSQGSSQVSVFSARTGSGLPGSVTHRILGNTDALPPWEQSPDSTDPGLGNQCQLHLAPTGGTRAAPGGQNLSMTQAMSGVVDHVPAASAKGPGHLTNQGLVIYPWDTLTGGTGCVSERAASQQDPGPRAGGRLPQTPGPVPKTVRGGQPGAGELLSQQASEVPWARPLPTSSAQRQLRAGVAPSSSGKPRGPDPAVREPSRGASQACGRLREQPLSGQCRSLASRGHGRRAWAVKEEQVQLWAAEILLALEGLHQQGVLCRDLNPRNLLLDAAGHVRLTFFGQWTEVEPQCCSQAREELYSAPEVGGIVEPTEAADCWSFGSLLYELLTGVLLQYNPKRRLGSGGGGMAKLKSHSFFSTIPWNKMVG</sequence>
<evidence type="ECO:0000259" key="2">
    <source>
        <dbReference type="PROSITE" id="PS50011"/>
    </source>
</evidence>
<feature type="region of interest" description="Disordered" evidence="1">
    <location>
        <begin position="668"/>
        <end position="704"/>
    </location>
</feature>
<evidence type="ECO:0000313" key="4">
    <source>
        <dbReference type="Proteomes" id="UP001333110"/>
    </source>
</evidence>
<dbReference type="AlphaFoldDB" id="A0AAN7NWC3"/>
<dbReference type="InterPro" id="IPR011009">
    <property type="entry name" value="Kinase-like_dom_sf"/>
</dbReference>
<dbReference type="CDD" id="cd02677">
    <property type="entry name" value="MIT_SNX15"/>
    <property type="match status" value="1"/>
</dbReference>
<dbReference type="PANTHER" id="PTHR15508">
    <property type="entry name" value="RIBOSOMAL PROTEIN S6 KINASE"/>
    <property type="match status" value="1"/>
</dbReference>
<feature type="compositionally biased region" description="Low complexity" evidence="1">
    <location>
        <begin position="9"/>
        <end position="18"/>
    </location>
</feature>
<feature type="region of interest" description="Disordered" evidence="1">
    <location>
        <begin position="545"/>
        <end position="622"/>
    </location>
</feature>
<dbReference type="InterPro" id="IPR051866">
    <property type="entry name" value="Intracell_Sig-Traffick_Protein"/>
</dbReference>
<dbReference type="SUPFAM" id="SSF116846">
    <property type="entry name" value="MIT domain"/>
    <property type="match status" value="1"/>
</dbReference>
<dbReference type="Proteomes" id="UP001333110">
    <property type="component" value="Unassembled WGS sequence"/>
</dbReference>
<feature type="compositionally biased region" description="Low complexity" evidence="1">
    <location>
        <begin position="609"/>
        <end position="620"/>
    </location>
</feature>
<dbReference type="SMART" id="SM00220">
    <property type="entry name" value="S_TKc"/>
    <property type="match status" value="1"/>
</dbReference>
<organism evidence="3 4">
    <name type="scientific">Mycteria americana</name>
    <name type="common">Wood stork</name>
    <dbReference type="NCBI Taxonomy" id="33587"/>
    <lineage>
        <taxon>Eukaryota</taxon>
        <taxon>Metazoa</taxon>
        <taxon>Chordata</taxon>
        <taxon>Craniata</taxon>
        <taxon>Vertebrata</taxon>
        <taxon>Euteleostomi</taxon>
        <taxon>Archelosauria</taxon>
        <taxon>Archosauria</taxon>
        <taxon>Dinosauria</taxon>
        <taxon>Saurischia</taxon>
        <taxon>Theropoda</taxon>
        <taxon>Coelurosauria</taxon>
        <taxon>Aves</taxon>
        <taxon>Neognathae</taxon>
        <taxon>Neoaves</taxon>
        <taxon>Aequornithes</taxon>
        <taxon>Ciconiiformes</taxon>
        <taxon>Ciconiidae</taxon>
        <taxon>Mycteria</taxon>
    </lineage>
</organism>
<dbReference type="GO" id="GO:0005524">
    <property type="term" value="F:ATP binding"/>
    <property type="evidence" value="ECO:0007669"/>
    <property type="project" value="InterPro"/>
</dbReference>
<evidence type="ECO:0000256" key="1">
    <source>
        <dbReference type="SAM" id="MobiDB-lite"/>
    </source>
</evidence>
<dbReference type="GO" id="GO:0004672">
    <property type="term" value="F:protein kinase activity"/>
    <property type="evidence" value="ECO:0007669"/>
    <property type="project" value="InterPro"/>
</dbReference>
<feature type="compositionally biased region" description="Low complexity" evidence="1">
    <location>
        <begin position="551"/>
        <end position="562"/>
    </location>
</feature>
<protein>
    <recommendedName>
        <fullName evidence="2">Protein kinase domain-containing protein</fullName>
    </recommendedName>
</protein>
<feature type="domain" description="Protein kinase" evidence="2">
    <location>
        <begin position="653"/>
        <end position="919"/>
    </location>
</feature>